<dbReference type="STRING" id="981085.W9S3M9"/>
<feature type="region of interest" description="Disordered" evidence="1">
    <location>
        <begin position="670"/>
        <end position="704"/>
    </location>
</feature>
<feature type="region of interest" description="Disordered" evidence="1">
    <location>
        <begin position="71"/>
        <end position="100"/>
    </location>
</feature>
<dbReference type="KEGG" id="mnt:21387338"/>
<dbReference type="InterPro" id="IPR007789">
    <property type="entry name" value="DUF688"/>
</dbReference>
<reference evidence="3" key="1">
    <citation type="submission" date="2013-01" db="EMBL/GenBank/DDBJ databases">
        <title>Draft Genome Sequence of a Mulberry Tree, Morus notabilis C.K. Schneid.</title>
        <authorList>
            <person name="He N."/>
            <person name="Zhao S."/>
        </authorList>
    </citation>
    <scope>NUCLEOTIDE SEQUENCE</scope>
</reference>
<feature type="compositionally biased region" description="Basic and acidic residues" evidence="1">
    <location>
        <begin position="78"/>
        <end position="88"/>
    </location>
</feature>
<keyword evidence="3" id="KW-1185">Reference proteome</keyword>
<dbReference type="Pfam" id="PF05097">
    <property type="entry name" value="DUF688"/>
    <property type="match status" value="2"/>
</dbReference>
<evidence type="ECO:0000313" key="2">
    <source>
        <dbReference type="EMBL" id="EXC24837.1"/>
    </source>
</evidence>
<dbReference type="EMBL" id="KE346035">
    <property type="protein sequence ID" value="EXC24837.1"/>
    <property type="molecule type" value="Genomic_DNA"/>
</dbReference>
<dbReference type="Proteomes" id="UP000030645">
    <property type="component" value="Unassembled WGS sequence"/>
</dbReference>
<gene>
    <name evidence="2" type="ORF">L484_003815</name>
</gene>
<feature type="region of interest" description="Disordered" evidence="1">
    <location>
        <begin position="259"/>
        <end position="291"/>
    </location>
</feature>
<dbReference type="AlphaFoldDB" id="W9S3M9"/>
<name>W9S3M9_9ROSA</name>
<feature type="compositionally biased region" description="Polar residues" evidence="1">
    <location>
        <begin position="328"/>
        <end position="338"/>
    </location>
</feature>
<evidence type="ECO:0000313" key="3">
    <source>
        <dbReference type="Proteomes" id="UP000030645"/>
    </source>
</evidence>
<feature type="compositionally biased region" description="Acidic residues" evidence="1">
    <location>
        <begin position="270"/>
        <end position="284"/>
    </location>
</feature>
<sequence>MAERKLNFSAPLMSVRRIASRPMSPIRDNRKIVKNSSPNRRQMTIVRDSPSEPDFNLEQVTEPVAVPFNWEQIPGQRKNADKPERQPREATSITPRVPPGNVFEVAKQPLDTHYAYRSDTRPQIKTLYSCNSNVAESNKYSKEATNEIGALELDVEEEDVYSDALDTLSSKESVSLNCSGSGLSGSDGAGLLKPSGSFSTDPQTRDFMMKRFLPAAKAMALEAPRTYSPKRQASVVQEQPREVKKVIGEEKRPLNDLIGSSLVPRYGDYQDAEDEEEDSEEEEEVDRHYDDPRNLSMRGCGFFPRLCFRNSLSLLGPVPGLKVKTGTPRKTASNQSHSKSVKKAWDSTFKQKSDGGFRSSELLAVENKRAGESKRYTYSGDLQRGRLSPLRNSRAADIASNDKQKTDIGFRSAELKAFGDSRQLTYSGDLQRGRLSPFRQSRAREMDFRDYKNSDIGCRSAELKVVQNKLISESRRLTYSGDLQRGESSPFRNPRAASISPYRNQSSQSPFRRAAFLGVPQEESVKAAKNILSVYSKSSNKFQDTSSNHRNKQGPLSMSPAVEKTLYVDTVNNAETLYSNSGSFDNKAQMNSAGEDFAHLLVLAREMQEASAESVFQDIKCLNNVEKKSILATKGLVSVDGNKSSLFGDSKLGLGQEAKSLDSLELALKGNPNKNSDLIPKEDLGDMNSSLVPSSLPPPLPRSPSESWLWRTIPSIPLRNSFLKSRSKTPESKTSSTSTKWETIVKTSNLHHDHSMYSEELVAHISKQSKT</sequence>
<feature type="region of interest" description="Disordered" evidence="1">
    <location>
        <begin position="481"/>
        <end position="506"/>
    </location>
</feature>
<proteinExistence type="predicted"/>
<feature type="region of interest" description="Disordered" evidence="1">
    <location>
        <begin position="184"/>
        <end position="203"/>
    </location>
</feature>
<dbReference type="PANTHER" id="PTHR33671:SF3">
    <property type="entry name" value="F28N24.8 PROTEIN"/>
    <property type="match status" value="1"/>
</dbReference>
<organism evidence="2 3">
    <name type="scientific">Morus notabilis</name>
    <dbReference type="NCBI Taxonomy" id="981085"/>
    <lineage>
        <taxon>Eukaryota</taxon>
        <taxon>Viridiplantae</taxon>
        <taxon>Streptophyta</taxon>
        <taxon>Embryophyta</taxon>
        <taxon>Tracheophyta</taxon>
        <taxon>Spermatophyta</taxon>
        <taxon>Magnoliopsida</taxon>
        <taxon>eudicotyledons</taxon>
        <taxon>Gunneridae</taxon>
        <taxon>Pentapetalae</taxon>
        <taxon>rosids</taxon>
        <taxon>fabids</taxon>
        <taxon>Rosales</taxon>
        <taxon>Moraceae</taxon>
        <taxon>Moreae</taxon>
        <taxon>Morus</taxon>
    </lineage>
</organism>
<dbReference type="OrthoDB" id="677721at2759"/>
<evidence type="ECO:0000256" key="1">
    <source>
        <dbReference type="SAM" id="MobiDB-lite"/>
    </source>
</evidence>
<protein>
    <submittedName>
        <fullName evidence="2">Uncharacterized protein</fullName>
    </submittedName>
</protein>
<dbReference type="PANTHER" id="PTHR33671">
    <property type="entry name" value="N-METHYLTRANSFERASE, PUTATIVE (DUF688)-RELATED"/>
    <property type="match status" value="1"/>
</dbReference>
<dbReference type="eggNOG" id="ENOG502QS9P">
    <property type="taxonomic scope" value="Eukaryota"/>
</dbReference>
<feature type="region of interest" description="Disordered" evidence="1">
    <location>
        <begin position="324"/>
        <end position="345"/>
    </location>
</feature>
<accession>W9S3M9</accession>